<evidence type="ECO:0008006" key="7">
    <source>
        <dbReference type="Google" id="ProtNLM"/>
    </source>
</evidence>
<comment type="caution">
    <text evidence="5">The sequence shown here is derived from an EMBL/GenBank/DDBJ whole genome shotgun (WGS) entry which is preliminary data.</text>
</comment>
<organism evidence="5 6">
    <name type="scientific">Aphanomyces euteiches</name>
    <dbReference type="NCBI Taxonomy" id="100861"/>
    <lineage>
        <taxon>Eukaryota</taxon>
        <taxon>Sar</taxon>
        <taxon>Stramenopiles</taxon>
        <taxon>Oomycota</taxon>
        <taxon>Saprolegniomycetes</taxon>
        <taxon>Saprolegniales</taxon>
        <taxon>Verrucalvaceae</taxon>
        <taxon>Aphanomyces</taxon>
    </lineage>
</organism>
<keyword evidence="3" id="KW-1133">Transmembrane helix</keyword>
<accession>A0A6G0X491</accession>
<dbReference type="PROSITE" id="PS51450">
    <property type="entry name" value="LRR"/>
    <property type="match status" value="1"/>
</dbReference>
<dbReference type="VEuPathDB" id="FungiDB:AeMF1_019554"/>
<protein>
    <recommendedName>
        <fullName evidence="7">Leucine-rich repeat-containing N-terminal plant-type domain-containing protein</fullName>
    </recommendedName>
</protein>
<dbReference type="SUPFAM" id="SSF52058">
    <property type="entry name" value="L domain-like"/>
    <property type="match status" value="1"/>
</dbReference>
<feature type="signal peptide" evidence="4">
    <location>
        <begin position="1"/>
        <end position="19"/>
    </location>
</feature>
<dbReference type="Gene3D" id="3.80.10.10">
    <property type="entry name" value="Ribonuclease Inhibitor"/>
    <property type="match status" value="1"/>
</dbReference>
<dbReference type="InterPro" id="IPR001611">
    <property type="entry name" value="Leu-rich_rpt"/>
</dbReference>
<proteinExistence type="predicted"/>
<evidence type="ECO:0000256" key="2">
    <source>
        <dbReference type="ARBA" id="ARBA00022737"/>
    </source>
</evidence>
<dbReference type="AlphaFoldDB" id="A0A6G0X491"/>
<dbReference type="Proteomes" id="UP000481153">
    <property type="component" value="Unassembled WGS sequence"/>
</dbReference>
<keyword evidence="4" id="KW-0732">Signal</keyword>
<sequence>MTTKLLVLMLFFSSFLAHGDSTCRYAKSPGNVLTAGDGLCSPNTSACIVDSTCAEVWHTPASDVVKFTNVNRLGDMSQYALTALEIQNCSVPFTFDASFKLPDQLNTFALENCLLMDDNLPNNVAWPEMLHELHLGKNQLDKIPSGLPSSLISLWLNDNQLTDLPRQPTVTKTLHAASNKITQLSAEYSSMSQAVKIHLAGNPIARISKVDFSSSLVLFDCAGCAITTFELSRSSLEILDKLGPYNAASDTGFLVATVAFNATSCSDLNGEMKLLQNLYPVCVLDPIQTAPPPTTYDAPNSTWLYIGIAVAILLLLLCCSLCYL</sequence>
<feature type="chain" id="PRO_5026067736" description="Leucine-rich repeat-containing N-terminal plant-type domain-containing protein" evidence="4">
    <location>
        <begin position="20"/>
        <end position="324"/>
    </location>
</feature>
<dbReference type="InterPro" id="IPR032675">
    <property type="entry name" value="LRR_dom_sf"/>
</dbReference>
<name>A0A6G0X491_9STRA</name>
<feature type="transmembrane region" description="Helical" evidence="3">
    <location>
        <begin position="303"/>
        <end position="323"/>
    </location>
</feature>
<dbReference type="InterPro" id="IPR051071">
    <property type="entry name" value="LRR-bact_E3_ubiq_ligases"/>
</dbReference>
<keyword evidence="2" id="KW-0677">Repeat</keyword>
<dbReference type="EMBL" id="VJMJ01000106">
    <property type="protein sequence ID" value="KAF0734770.1"/>
    <property type="molecule type" value="Genomic_DNA"/>
</dbReference>
<keyword evidence="1" id="KW-0433">Leucine-rich repeat</keyword>
<evidence type="ECO:0000256" key="1">
    <source>
        <dbReference type="ARBA" id="ARBA00022614"/>
    </source>
</evidence>
<evidence type="ECO:0000256" key="4">
    <source>
        <dbReference type="SAM" id="SignalP"/>
    </source>
</evidence>
<dbReference type="PANTHER" id="PTHR47114:SF2">
    <property type="entry name" value="OLIGODENDROCYTE-MYELIN GLYCOPROTEIN"/>
    <property type="match status" value="1"/>
</dbReference>
<gene>
    <name evidence="5" type="ORF">Ae201684_008619</name>
</gene>
<evidence type="ECO:0000256" key="3">
    <source>
        <dbReference type="SAM" id="Phobius"/>
    </source>
</evidence>
<dbReference type="PANTHER" id="PTHR47114">
    <property type="match status" value="1"/>
</dbReference>
<keyword evidence="3" id="KW-0812">Transmembrane</keyword>
<keyword evidence="3" id="KW-0472">Membrane</keyword>
<evidence type="ECO:0000313" key="6">
    <source>
        <dbReference type="Proteomes" id="UP000481153"/>
    </source>
</evidence>
<reference evidence="5 6" key="1">
    <citation type="submission" date="2019-07" db="EMBL/GenBank/DDBJ databases">
        <title>Genomics analysis of Aphanomyces spp. identifies a new class of oomycete effector associated with host adaptation.</title>
        <authorList>
            <person name="Gaulin E."/>
        </authorList>
    </citation>
    <scope>NUCLEOTIDE SEQUENCE [LARGE SCALE GENOMIC DNA]</scope>
    <source>
        <strain evidence="5 6">ATCC 201684</strain>
    </source>
</reference>
<evidence type="ECO:0000313" key="5">
    <source>
        <dbReference type="EMBL" id="KAF0734770.1"/>
    </source>
</evidence>
<keyword evidence="6" id="KW-1185">Reference proteome</keyword>